<reference evidence="1" key="2">
    <citation type="journal article" date="2022" name="Res Sq">
        <title>Comparative Genomics Reveals Insights into the Divergent Evolution of Astigmatic Mites and Household Pest Adaptations.</title>
        <authorList>
            <person name="Xiong Q."/>
            <person name="Wan A.T.-Y."/>
            <person name="Liu X.-Y."/>
            <person name="Fung C.S.-H."/>
            <person name="Xiao X."/>
            <person name="Malainual N."/>
            <person name="Hou J."/>
            <person name="Wang L."/>
            <person name="Wang M."/>
            <person name="Yang K."/>
            <person name="Cui Y."/>
            <person name="Leung E."/>
            <person name="Nong W."/>
            <person name="Shin S.-K."/>
            <person name="Au S."/>
            <person name="Jeong K.Y."/>
            <person name="Chew F.T."/>
            <person name="Hui J."/>
            <person name="Leung T.F."/>
            <person name="Tungtrongchitr A."/>
            <person name="Zhong N."/>
            <person name="Liu Z."/>
            <person name="Tsui S."/>
        </authorList>
    </citation>
    <scope>NUCLEOTIDE SEQUENCE</scope>
    <source>
        <strain evidence="1">Derf</strain>
        <tissue evidence="1">Whole organism</tissue>
    </source>
</reference>
<keyword evidence="2" id="KW-1185">Reference proteome</keyword>
<evidence type="ECO:0000313" key="1">
    <source>
        <dbReference type="EMBL" id="KAH9522359.1"/>
    </source>
</evidence>
<dbReference type="EMBL" id="ASGP02000002">
    <property type="protein sequence ID" value="KAH9522359.1"/>
    <property type="molecule type" value="Genomic_DNA"/>
</dbReference>
<sequence>MGLIDNHYDDYQRQQPFSTLWFRSLIDDGSQLEMAYRLQLNNFRKLIIASHRTCDENIHFILFFTLFIDG</sequence>
<gene>
    <name evidence="1" type="ORF">DERF_005938</name>
</gene>
<name>A0A922I9B3_DERFA</name>
<accession>A0A922I9B3</accession>
<dbReference type="AlphaFoldDB" id="A0A922I9B3"/>
<dbReference type="Proteomes" id="UP000790347">
    <property type="component" value="Unassembled WGS sequence"/>
</dbReference>
<comment type="caution">
    <text evidence="1">The sequence shown here is derived from an EMBL/GenBank/DDBJ whole genome shotgun (WGS) entry which is preliminary data.</text>
</comment>
<organism evidence="1 2">
    <name type="scientific">Dermatophagoides farinae</name>
    <name type="common">American house dust mite</name>
    <dbReference type="NCBI Taxonomy" id="6954"/>
    <lineage>
        <taxon>Eukaryota</taxon>
        <taxon>Metazoa</taxon>
        <taxon>Ecdysozoa</taxon>
        <taxon>Arthropoda</taxon>
        <taxon>Chelicerata</taxon>
        <taxon>Arachnida</taxon>
        <taxon>Acari</taxon>
        <taxon>Acariformes</taxon>
        <taxon>Sarcoptiformes</taxon>
        <taxon>Astigmata</taxon>
        <taxon>Psoroptidia</taxon>
        <taxon>Analgoidea</taxon>
        <taxon>Pyroglyphidae</taxon>
        <taxon>Dermatophagoidinae</taxon>
        <taxon>Dermatophagoides</taxon>
    </lineage>
</organism>
<evidence type="ECO:0000313" key="2">
    <source>
        <dbReference type="Proteomes" id="UP000790347"/>
    </source>
</evidence>
<reference evidence="1" key="1">
    <citation type="submission" date="2013-05" db="EMBL/GenBank/DDBJ databases">
        <authorList>
            <person name="Yim A.K.Y."/>
            <person name="Chan T.F."/>
            <person name="Ji K.M."/>
            <person name="Liu X.Y."/>
            <person name="Zhou J.W."/>
            <person name="Li R.Q."/>
            <person name="Yang K.Y."/>
            <person name="Li J."/>
            <person name="Li M."/>
            <person name="Law P.T.W."/>
            <person name="Wu Y.L."/>
            <person name="Cai Z.L."/>
            <person name="Qin H."/>
            <person name="Bao Y."/>
            <person name="Leung R.K.K."/>
            <person name="Ng P.K.S."/>
            <person name="Zou J."/>
            <person name="Zhong X.J."/>
            <person name="Ran P.X."/>
            <person name="Zhong N.S."/>
            <person name="Liu Z.G."/>
            <person name="Tsui S.K.W."/>
        </authorList>
    </citation>
    <scope>NUCLEOTIDE SEQUENCE</scope>
    <source>
        <strain evidence="1">Derf</strain>
        <tissue evidence="1">Whole organism</tissue>
    </source>
</reference>
<protein>
    <submittedName>
        <fullName evidence="1">Uncharacterized protein</fullName>
    </submittedName>
</protein>
<proteinExistence type="predicted"/>